<dbReference type="Gene3D" id="2.130.10.10">
    <property type="entry name" value="YVTN repeat-like/Quinoprotein amine dehydrogenase"/>
    <property type="match status" value="1"/>
</dbReference>
<feature type="non-terminal residue" evidence="5">
    <location>
        <position position="334"/>
    </location>
</feature>
<dbReference type="GO" id="GO:0036159">
    <property type="term" value="P:inner dynein arm assembly"/>
    <property type="evidence" value="ECO:0007669"/>
    <property type="project" value="TreeGrafter"/>
</dbReference>
<dbReference type="GO" id="GO:0045504">
    <property type="term" value="F:dynein heavy chain binding"/>
    <property type="evidence" value="ECO:0007669"/>
    <property type="project" value="TreeGrafter"/>
</dbReference>
<feature type="region of interest" description="Disordered" evidence="4">
    <location>
        <begin position="239"/>
        <end position="262"/>
    </location>
</feature>
<evidence type="ECO:0000313" key="6">
    <source>
        <dbReference type="Proteomes" id="UP000324800"/>
    </source>
</evidence>
<keyword evidence="3" id="KW-0677">Repeat</keyword>
<dbReference type="SUPFAM" id="SSF50978">
    <property type="entry name" value="WD40 repeat-like"/>
    <property type="match status" value="1"/>
</dbReference>
<dbReference type="InterPro" id="IPR036322">
    <property type="entry name" value="WD40_repeat_dom_sf"/>
</dbReference>
<sequence>MRDSGIVEEENNGLPMNSKLNPELIDQNEIGGGIIFIQPTRLSSTEVGRQKDRELEPGHGGKGQAGVIDIRWLDASKFLSIGGDGTVKLWDIYCTLKQIGNFLLTGAPPIINYLPFKAITAFHYDRDFQDKGSKGLGGRKEAIAGSIVQSGPQPSSNAPSFQITHQQLLMLDKQTEYPPLPTEVWFPLFTEPRFQVDGMTFASPTQILPISGSNVLIGTDKGEFVKGELYGALKEHKTGGAVTDDKGSGDKGGVQKGGKEKGLSEGGFAQVILHPHYSPIVAVERHPLYDGLTLVAGGTDFSVWRDGLTIPLVQSPPFSTSLITAAVWSPTRAS</sequence>
<accession>A0A5J4UF77</accession>
<evidence type="ECO:0000313" key="5">
    <source>
        <dbReference type="EMBL" id="KAA6368793.1"/>
    </source>
</evidence>
<dbReference type="Proteomes" id="UP000324800">
    <property type="component" value="Unassembled WGS sequence"/>
</dbReference>
<evidence type="ECO:0000256" key="4">
    <source>
        <dbReference type="SAM" id="MobiDB-lite"/>
    </source>
</evidence>
<dbReference type="PANTHER" id="PTHR12442">
    <property type="entry name" value="DYNEIN INTERMEDIATE CHAIN"/>
    <property type="match status" value="1"/>
</dbReference>
<dbReference type="AlphaFoldDB" id="A0A5J4UF77"/>
<dbReference type="GO" id="GO:0060294">
    <property type="term" value="P:cilium movement involved in cell motility"/>
    <property type="evidence" value="ECO:0007669"/>
    <property type="project" value="TreeGrafter"/>
</dbReference>
<name>A0A5J4UF77_9EUKA</name>
<reference evidence="5 6" key="1">
    <citation type="submission" date="2019-03" db="EMBL/GenBank/DDBJ databases">
        <title>Single cell metagenomics reveals metabolic interactions within the superorganism composed of flagellate Streblomastix strix and complex community of Bacteroidetes bacteria on its surface.</title>
        <authorList>
            <person name="Treitli S.C."/>
            <person name="Kolisko M."/>
            <person name="Husnik F."/>
            <person name="Keeling P."/>
            <person name="Hampl V."/>
        </authorList>
    </citation>
    <scope>NUCLEOTIDE SEQUENCE [LARGE SCALE GENOMIC DNA]</scope>
    <source>
        <strain evidence="5">ST1C</strain>
    </source>
</reference>
<dbReference type="EMBL" id="SNRW01016988">
    <property type="protein sequence ID" value="KAA6368793.1"/>
    <property type="molecule type" value="Genomic_DNA"/>
</dbReference>
<feature type="compositionally biased region" description="Basic and acidic residues" evidence="4">
    <location>
        <begin position="239"/>
        <end position="249"/>
    </location>
</feature>
<keyword evidence="2" id="KW-0853">WD repeat</keyword>
<dbReference type="PANTHER" id="PTHR12442:SF5">
    <property type="entry name" value="DYNEIN AXONEMAL INTERMEDIATE CHAIN 3"/>
    <property type="match status" value="1"/>
</dbReference>
<evidence type="ECO:0000256" key="3">
    <source>
        <dbReference type="ARBA" id="ARBA00022737"/>
    </source>
</evidence>
<dbReference type="GO" id="GO:0045503">
    <property type="term" value="F:dynein light chain binding"/>
    <property type="evidence" value="ECO:0007669"/>
    <property type="project" value="TreeGrafter"/>
</dbReference>
<dbReference type="InterPro" id="IPR050687">
    <property type="entry name" value="Dynein_IC"/>
</dbReference>
<organism evidence="5 6">
    <name type="scientific">Streblomastix strix</name>
    <dbReference type="NCBI Taxonomy" id="222440"/>
    <lineage>
        <taxon>Eukaryota</taxon>
        <taxon>Metamonada</taxon>
        <taxon>Preaxostyla</taxon>
        <taxon>Oxymonadida</taxon>
        <taxon>Streblomastigidae</taxon>
        <taxon>Streblomastix</taxon>
    </lineage>
</organism>
<feature type="region of interest" description="Disordered" evidence="4">
    <location>
        <begin position="1"/>
        <end position="20"/>
    </location>
</feature>
<evidence type="ECO:0000256" key="1">
    <source>
        <dbReference type="ARBA" id="ARBA00022490"/>
    </source>
</evidence>
<protein>
    <submittedName>
        <fullName evidence="5">Uncharacterized protein</fullName>
    </submittedName>
</protein>
<gene>
    <name evidence="5" type="ORF">EZS28_035680</name>
</gene>
<dbReference type="GO" id="GO:0036156">
    <property type="term" value="C:inner dynein arm"/>
    <property type="evidence" value="ECO:0007669"/>
    <property type="project" value="TreeGrafter"/>
</dbReference>
<comment type="caution">
    <text evidence="5">The sequence shown here is derived from an EMBL/GenBank/DDBJ whole genome shotgun (WGS) entry which is preliminary data.</text>
</comment>
<evidence type="ECO:0000256" key="2">
    <source>
        <dbReference type="ARBA" id="ARBA00022574"/>
    </source>
</evidence>
<proteinExistence type="predicted"/>
<keyword evidence="1" id="KW-0963">Cytoplasm</keyword>
<dbReference type="InterPro" id="IPR015943">
    <property type="entry name" value="WD40/YVTN_repeat-like_dom_sf"/>
</dbReference>
<feature type="compositionally biased region" description="Acidic residues" evidence="4">
    <location>
        <begin position="1"/>
        <end position="11"/>
    </location>
</feature>